<dbReference type="CDD" id="cd16964">
    <property type="entry name" value="YqgF"/>
    <property type="match status" value="1"/>
</dbReference>
<dbReference type="SMART" id="SM00732">
    <property type="entry name" value="YqgFc"/>
    <property type="match status" value="1"/>
</dbReference>
<dbReference type="EC" id="3.1.-.-" evidence="5"/>
<evidence type="ECO:0000256" key="3">
    <source>
        <dbReference type="ARBA" id="ARBA00022722"/>
    </source>
</evidence>
<comment type="similarity">
    <text evidence="5">Belongs to the YqgF HJR family.</text>
</comment>
<keyword evidence="8" id="KW-1185">Reference proteome</keyword>
<keyword evidence="3 5" id="KW-0540">Nuclease</keyword>
<keyword evidence="2 5" id="KW-0690">Ribosome biogenesis</keyword>
<dbReference type="SUPFAM" id="SSF53098">
    <property type="entry name" value="Ribonuclease H-like"/>
    <property type="match status" value="1"/>
</dbReference>
<comment type="function">
    <text evidence="5">Could be a nuclease involved in processing of the 5'-end of pre-16S rRNA.</text>
</comment>
<dbReference type="EMBL" id="JACOPK010000002">
    <property type="protein sequence ID" value="MBC5694801.1"/>
    <property type="molecule type" value="Genomic_DNA"/>
</dbReference>
<dbReference type="PANTHER" id="PTHR33317">
    <property type="entry name" value="POLYNUCLEOTIDYL TRANSFERASE, RIBONUCLEASE H-LIKE SUPERFAMILY PROTEIN"/>
    <property type="match status" value="1"/>
</dbReference>
<evidence type="ECO:0000313" key="8">
    <source>
        <dbReference type="Proteomes" id="UP000641741"/>
    </source>
</evidence>
<evidence type="ECO:0000259" key="6">
    <source>
        <dbReference type="SMART" id="SM00732"/>
    </source>
</evidence>
<dbReference type="InterPro" id="IPR037027">
    <property type="entry name" value="YqgF/RNaseH-like_dom_sf"/>
</dbReference>
<reference evidence="7 8" key="1">
    <citation type="submission" date="2020-08" db="EMBL/GenBank/DDBJ databases">
        <title>Genome public.</title>
        <authorList>
            <person name="Liu C."/>
            <person name="Sun Q."/>
        </authorList>
    </citation>
    <scope>NUCLEOTIDE SEQUENCE [LARGE SCALE GENOMIC DNA]</scope>
    <source>
        <strain evidence="7 8">M2</strain>
    </source>
</reference>
<gene>
    <name evidence="7" type="primary">ruvX</name>
    <name evidence="7" type="ORF">H8S02_02400</name>
</gene>
<dbReference type="Proteomes" id="UP000641741">
    <property type="component" value="Unassembled WGS sequence"/>
</dbReference>
<name>A0ABR7GKL3_9FIRM</name>
<comment type="caution">
    <text evidence="7">The sequence shown here is derived from an EMBL/GenBank/DDBJ whole genome shotgun (WGS) entry which is preliminary data.</text>
</comment>
<dbReference type="InterPro" id="IPR012337">
    <property type="entry name" value="RNaseH-like_sf"/>
</dbReference>
<dbReference type="InterPro" id="IPR005227">
    <property type="entry name" value="YqgF"/>
</dbReference>
<organism evidence="7 8">
    <name type="scientific">Agathobaculum hominis</name>
    <dbReference type="NCBI Taxonomy" id="2763014"/>
    <lineage>
        <taxon>Bacteria</taxon>
        <taxon>Bacillati</taxon>
        <taxon>Bacillota</taxon>
        <taxon>Clostridia</taxon>
        <taxon>Eubacteriales</taxon>
        <taxon>Butyricicoccaceae</taxon>
        <taxon>Agathobaculum</taxon>
    </lineage>
</organism>
<dbReference type="HAMAP" id="MF_00651">
    <property type="entry name" value="Nuclease_YqgF"/>
    <property type="match status" value="1"/>
</dbReference>
<keyword evidence="1 5" id="KW-0963">Cytoplasm</keyword>
<proteinExistence type="inferred from homology"/>
<sequence length="138" mass="15394">MRILGIDYGDARTGLSISDPSEFLAGSPSVIHEWNYDKLVEKLVAFIEQNKIGEIVLGHPLNMDGTVGPRAEKCQALAKALEERTGLTVHLWDERRTTVAAHEILHRAGKKEKKHRENVDAVAATLILQGYLDKKRRG</sequence>
<protein>
    <recommendedName>
        <fullName evidence="5">Putative pre-16S rRNA nuclease</fullName>
        <ecNumber evidence="5">3.1.-.-</ecNumber>
    </recommendedName>
</protein>
<keyword evidence="4 5" id="KW-0378">Hydrolase</keyword>
<dbReference type="InterPro" id="IPR006641">
    <property type="entry name" value="YqgF/RNaseH-like_dom"/>
</dbReference>
<evidence type="ECO:0000256" key="5">
    <source>
        <dbReference type="HAMAP-Rule" id="MF_00651"/>
    </source>
</evidence>
<evidence type="ECO:0000256" key="1">
    <source>
        <dbReference type="ARBA" id="ARBA00022490"/>
    </source>
</evidence>
<comment type="subcellular location">
    <subcellularLocation>
        <location evidence="5">Cytoplasm</location>
    </subcellularLocation>
</comment>
<dbReference type="Gene3D" id="3.30.420.140">
    <property type="entry name" value="YqgF/RNase H-like domain"/>
    <property type="match status" value="1"/>
</dbReference>
<evidence type="ECO:0000256" key="2">
    <source>
        <dbReference type="ARBA" id="ARBA00022517"/>
    </source>
</evidence>
<accession>A0ABR7GKL3</accession>
<dbReference type="NCBIfam" id="TIGR00250">
    <property type="entry name" value="RNAse_H_YqgF"/>
    <property type="match status" value="1"/>
</dbReference>
<evidence type="ECO:0000313" key="7">
    <source>
        <dbReference type="EMBL" id="MBC5694801.1"/>
    </source>
</evidence>
<evidence type="ECO:0000256" key="4">
    <source>
        <dbReference type="ARBA" id="ARBA00022801"/>
    </source>
</evidence>
<feature type="domain" description="YqgF/RNase H-like" evidence="6">
    <location>
        <begin position="1"/>
        <end position="101"/>
    </location>
</feature>
<dbReference type="Pfam" id="PF03652">
    <property type="entry name" value="RuvX"/>
    <property type="match status" value="1"/>
</dbReference>
<dbReference type="RefSeq" id="WP_118684209.1">
    <property type="nucleotide sequence ID" value="NZ_JACOPK010000002.1"/>
</dbReference>
<dbReference type="PANTHER" id="PTHR33317:SF4">
    <property type="entry name" value="POLYNUCLEOTIDYL TRANSFERASE, RIBONUCLEASE H-LIKE SUPERFAMILY PROTEIN"/>
    <property type="match status" value="1"/>
</dbReference>